<dbReference type="AlphaFoldDB" id="A0A166D151"/>
<evidence type="ECO:0000256" key="3">
    <source>
        <dbReference type="ARBA" id="ARBA00004613"/>
    </source>
</evidence>
<keyword evidence="7" id="KW-0998">Cell outer membrane</keyword>
<dbReference type="GO" id="GO:0005576">
    <property type="term" value="C:extracellular region"/>
    <property type="evidence" value="ECO:0007669"/>
    <property type="project" value="UniProtKB-SubCell"/>
</dbReference>
<evidence type="ECO:0000313" key="9">
    <source>
        <dbReference type="Proteomes" id="UP000077066"/>
    </source>
</evidence>
<dbReference type="Pfam" id="PF02415">
    <property type="entry name" value="Chlam_PMP"/>
    <property type="match status" value="4"/>
</dbReference>
<dbReference type="NCBIfam" id="TIGR01376">
    <property type="entry name" value="POMP_repeat"/>
    <property type="match status" value="1"/>
</dbReference>
<dbReference type="STRING" id="55758.MBFIL_07380"/>
<dbReference type="EMBL" id="LWMT01000110">
    <property type="protein sequence ID" value="KZX15093.1"/>
    <property type="molecule type" value="Genomic_DNA"/>
</dbReference>
<keyword evidence="9" id="KW-1185">Reference proteome</keyword>
<name>A0A166D151_9EURY</name>
<accession>A0A166D151</accession>
<dbReference type="SUPFAM" id="SSF51126">
    <property type="entry name" value="Pectin lyase-like"/>
    <property type="match status" value="2"/>
</dbReference>
<organism evidence="8 9">
    <name type="scientific">Methanobrevibacter filiformis</name>
    <dbReference type="NCBI Taxonomy" id="55758"/>
    <lineage>
        <taxon>Archaea</taxon>
        <taxon>Methanobacteriati</taxon>
        <taxon>Methanobacteriota</taxon>
        <taxon>Methanomada group</taxon>
        <taxon>Methanobacteria</taxon>
        <taxon>Methanobacteriales</taxon>
        <taxon>Methanobacteriaceae</taxon>
        <taxon>Methanobrevibacter</taxon>
    </lineage>
</organism>
<sequence>MKKKYLKTIVVLALLLCFAISISAASAKDIYVSKGGSIKNAVSKAKSGDTIYIKAGTYSGTKNRDIIIDNNKNIKISAISNNVKKRNTVVISLGKANRAFTISRGTVTLSGIKITNGKKDLGGAIAITKGKLTIRYCSFTNNVATKYGGAIFAKQSKLNVSKSTFTNNKAKISGGGISHFNNKLIVDNSTFTSNRAGNGKVANTNFGGGIHTTDNSNANIKGSYFTKNVAYGGAIANFGKMNLTTSVFEKNRSPKNGGAIAIEENAKLEKCNFTGNVAAQRGGAIHNAGKTTIKSSRFTYNKALRGFAGGFDTHAPLKVYNSVISHNTASHKSGGLGGAFTLYRFSGSKEKYHYASDVLIQGCTITYNSAGKTGTWGESVFITNGDMPYAKTSIKLRLVGNTWKDENGNIVKNTNWLCNN</sequence>
<keyword evidence="6" id="KW-0472">Membrane</keyword>
<gene>
    <name evidence="8" type="ORF">MBFIL_07380</name>
</gene>
<evidence type="ECO:0000256" key="6">
    <source>
        <dbReference type="ARBA" id="ARBA00023136"/>
    </source>
</evidence>
<comment type="caution">
    <text evidence="8">The sequence shown here is derived from an EMBL/GenBank/DDBJ whole genome shotgun (WGS) entry which is preliminary data.</text>
</comment>
<evidence type="ECO:0000256" key="5">
    <source>
        <dbReference type="ARBA" id="ARBA00022729"/>
    </source>
</evidence>
<keyword evidence="4" id="KW-0964">Secreted</keyword>
<dbReference type="InterPro" id="IPR003368">
    <property type="entry name" value="POMP_repeat"/>
</dbReference>
<keyword evidence="5" id="KW-0732">Signal</keyword>
<dbReference type="InterPro" id="IPR012334">
    <property type="entry name" value="Pectin_lyas_fold"/>
</dbReference>
<protein>
    <submittedName>
        <fullName evidence="8">Chlamydia polymorphic membrane protein</fullName>
    </submittedName>
</protein>
<proteinExistence type="predicted"/>
<evidence type="ECO:0000256" key="1">
    <source>
        <dbReference type="ARBA" id="ARBA00004196"/>
    </source>
</evidence>
<dbReference type="RefSeq" id="WP_066971649.1">
    <property type="nucleotide sequence ID" value="NZ_LWMT01000110.1"/>
</dbReference>
<reference evidence="8 9" key="1">
    <citation type="submission" date="2016-04" db="EMBL/GenBank/DDBJ databases">
        <title>Genome sequence of Methanobrevibacter filiformis DSM 11501.</title>
        <authorList>
            <person name="Poehlein A."/>
            <person name="Seedorf H."/>
            <person name="Daniel R."/>
        </authorList>
    </citation>
    <scope>NUCLEOTIDE SEQUENCE [LARGE SCALE GENOMIC DNA]</scope>
    <source>
        <strain evidence="8 9">DSM 11501</strain>
    </source>
</reference>
<dbReference type="PANTHER" id="PTHR11319:SF35">
    <property type="entry name" value="OUTER MEMBRANE PROTEIN PMPC-RELATED"/>
    <property type="match status" value="1"/>
</dbReference>
<evidence type="ECO:0000256" key="2">
    <source>
        <dbReference type="ARBA" id="ARBA00004442"/>
    </source>
</evidence>
<comment type="subcellular location">
    <subcellularLocation>
        <location evidence="1">Cell envelope</location>
    </subcellularLocation>
    <subcellularLocation>
        <location evidence="2">Cell outer membrane</location>
    </subcellularLocation>
    <subcellularLocation>
        <location evidence="3">Secreted</location>
    </subcellularLocation>
</comment>
<dbReference type="PATRIC" id="fig|55758.3.peg.824"/>
<dbReference type="Gene3D" id="2.160.20.10">
    <property type="entry name" value="Single-stranded right-handed beta-helix, Pectin lyase-like"/>
    <property type="match status" value="1"/>
</dbReference>
<dbReference type="Proteomes" id="UP000077066">
    <property type="component" value="Unassembled WGS sequence"/>
</dbReference>
<dbReference type="InterPro" id="IPR011050">
    <property type="entry name" value="Pectin_lyase_fold/virulence"/>
</dbReference>
<evidence type="ECO:0000313" key="8">
    <source>
        <dbReference type="EMBL" id="KZX15093.1"/>
    </source>
</evidence>
<dbReference type="PANTHER" id="PTHR11319">
    <property type="entry name" value="G PROTEIN-COUPLED RECEPTOR-RELATED"/>
    <property type="match status" value="1"/>
</dbReference>
<evidence type="ECO:0000256" key="4">
    <source>
        <dbReference type="ARBA" id="ARBA00022525"/>
    </source>
</evidence>
<evidence type="ECO:0000256" key="7">
    <source>
        <dbReference type="ARBA" id="ARBA00023237"/>
    </source>
</evidence>
<dbReference type="OrthoDB" id="78488at2157"/>